<sequence length="123" mass="13620">MARKTVVTLTDDIDGELADETVRFGIDGVYYEIDLRESNARKLREILRPYQSAARRTSPPTRGKASRGRSSGADRERSAEIRAWAKQHGLPVSERGRISAALVAAYKANDPSRFKETGSGRQA</sequence>
<comment type="caution">
    <text evidence="5">The sequence shown here is derived from an EMBL/GenBank/DDBJ whole genome shotgun (WGS) entry which is preliminary data.</text>
</comment>
<dbReference type="RefSeq" id="WP_142258107.1">
    <property type="nucleotide sequence ID" value="NZ_BMPV01000004.1"/>
</dbReference>
<accession>A0A543ITE3</accession>
<dbReference type="InterPro" id="IPR036625">
    <property type="entry name" value="E3-bd_dom_sf"/>
</dbReference>
<dbReference type="Proteomes" id="UP000319213">
    <property type="component" value="Unassembled WGS sequence"/>
</dbReference>
<dbReference type="GO" id="GO:0003677">
    <property type="term" value="F:DNA binding"/>
    <property type="evidence" value="ECO:0007669"/>
    <property type="project" value="UniProtKB-KW"/>
</dbReference>
<evidence type="ECO:0000259" key="4">
    <source>
        <dbReference type="Pfam" id="PF23359"/>
    </source>
</evidence>
<dbReference type="EMBL" id="VFPQ01000001">
    <property type="protein sequence ID" value="TQM73848.1"/>
    <property type="molecule type" value="Genomic_DNA"/>
</dbReference>
<name>A0A543ITE3_9ACTN</name>
<evidence type="ECO:0000256" key="2">
    <source>
        <dbReference type="SAM" id="MobiDB-lite"/>
    </source>
</evidence>
<dbReference type="Gene3D" id="4.10.320.10">
    <property type="entry name" value="E3-binding domain"/>
    <property type="match status" value="1"/>
</dbReference>
<keyword evidence="6" id="KW-1185">Reference proteome</keyword>
<evidence type="ECO:0000313" key="5">
    <source>
        <dbReference type="EMBL" id="TQM73848.1"/>
    </source>
</evidence>
<dbReference type="Pfam" id="PF23359">
    <property type="entry name" value="Lsr2_DNA-bd"/>
    <property type="match status" value="1"/>
</dbReference>
<dbReference type="OrthoDB" id="4113332at2"/>
<dbReference type="InterPro" id="IPR024412">
    <property type="entry name" value="Lsr2_dim_dom"/>
</dbReference>
<feature type="domain" description="Lsr2 dimerization" evidence="3">
    <location>
        <begin position="1"/>
        <end position="57"/>
    </location>
</feature>
<reference evidence="5 6" key="1">
    <citation type="submission" date="2019-06" db="EMBL/GenBank/DDBJ databases">
        <title>Sequencing the genomes of 1000 actinobacteria strains.</title>
        <authorList>
            <person name="Klenk H.-P."/>
        </authorList>
    </citation>
    <scope>NUCLEOTIDE SEQUENCE [LARGE SCALE GENOMIC DNA]</scope>
    <source>
        <strain evidence="5 6">DSM 43186</strain>
    </source>
</reference>
<protein>
    <submittedName>
        <fullName evidence="5">Lsr2 protein</fullName>
    </submittedName>
</protein>
<dbReference type="InterPro" id="IPR055370">
    <property type="entry name" value="Lsr2_DNA-bd"/>
</dbReference>
<evidence type="ECO:0000256" key="1">
    <source>
        <dbReference type="ARBA" id="ARBA00023125"/>
    </source>
</evidence>
<gene>
    <name evidence="5" type="ORF">FHX40_0503</name>
</gene>
<dbReference type="GO" id="GO:0016746">
    <property type="term" value="F:acyltransferase activity"/>
    <property type="evidence" value="ECO:0007669"/>
    <property type="project" value="InterPro"/>
</dbReference>
<proteinExistence type="predicted"/>
<dbReference type="InterPro" id="IPR042261">
    <property type="entry name" value="Lsr2-like_dimerization"/>
</dbReference>
<feature type="region of interest" description="Disordered" evidence="2">
    <location>
        <begin position="49"/>
        <end position="81"/>
    </location>
</feature>
<evidence type="ECO:0000313" key="6">
    <source>
        <dbReference type="Proteomes" id="UP000319213"/>
    </source>
</evidence>
<dbReference type="Pfam" id="PF11774">
    <property type="entry name" value="Lsr2"/>
    <property type="match status" value="1"/>
</dbReference>
<feature type="domain" description="Lsr2 DNA-binding" evidence="4">
    <location>
        <begin position="73"/>
        <end position="108"/>
    </location>
</feature>
<dbReference type="Gene3D" id="3.30.60.230">
    <property type="entry name" value="Lsr2, dimerization domain"/>
    <property type="match status" value="1"/>
</dbReference>
<dbReference type="AlphaFoldDB" id="A0A543ITE3"/>
<organism evidence="5 6">
    <name type="scientific">Thermopolyspora flexuosa</name>
    <dbReference type="NCBI Taxonomy" id="103836"/>
    <lineage>
        <taxon>Bacteria</taxon>
        <taxon>Bacillati</taxon>
        <taxon>Actinomycetota</taxon>
        <taxon>Actinomycetes</taxon>
        <taxon>Streptosporangiales</taxon>
        <taxon>Streptosporangiaceae</taxon>
        <taxon>Thermopolyspora</taxon>
    </lineage>
</organism>
<evidence type="ECO:0000259" key="3">
    <source>
        <dbReference type="Pfam" id="PF11774"/>
    </source>
</evidence>
<keyword evidence="1" id="KW-0238">DNA-binding</keyword>